<dbReference type="Proteomes" id="UP000276776">
    <property type="component" value="Unassembled WGS sequence"/>
</dbReference>
<dbReference type="AlphaFoldDB" id="A0A0N5D0D4"/>
<proteinExistence type="predicted"/>
<feature type="region of interest" description="Disordered" evidence="1">
    <location>
        <begin position="116"/>
        <end position="229"/>
    </location>
</feature>
<gene>
    <name evidence="2" type="ORF">TCLT_LOCUS6241</name>
</gene>
<sequence length="289" mass="32913">MHTINIRCNWDNLEEIRRDLCHAIQRCDDFMLWKNVTFGIARYKNDLHFSIKATINEKLKSELEDNKQQYLIAVPEKEQQIQSTQKSSSSEKSEQLSASKLNNDEKISVDSIKTKLEKAEEQPMSKMALCQDTKQESPKQVEEALQVVSTPEDTYSEEIKKKHSETDSTQPSDGKQGLESISPKNLHEISESDSLSQESGKESSTDSKKTSGLDNLPTNELKQTSNTSKYDRQTLMCDVGIQTDFDDESRFDELSEFGIVLFAPSSQVKNETRWARCIQVGKGDIQMQK</sequence>
<reference evidence="4" key="1">
    <citation type="submission" date="2017-02" db="UniProtKB">
        <authorList>
            <consortium name="WormBaseParasite"/>
        </authorList>
    </citation>
    <scope>IDENTIFICATION</scope>
</reference>
<organism evidence="4">
    <name type="scientific">Thelazia callipaeda</name>
    <name type="common">Oriental eyeworm</name>
    <name type="synonym">Parasitic nematode</name>
    <dbReference type="NCBI Taxonomy" id="103827"/>
    <lineage>
        <taxon>Eukaryota</taxon>
        <taxon>Metazoa</taxon>
        <taxon>Ecdysozoa</taxon>
        <taxon>Nematoda</taxon>
        <taxon>Chromadorea</taxon>
        <taxon>Rhabditida</taxon>
        <taxon>Spirurina</taxon>
        <taxon>Spiruromorpha</taxon>
        <taxon>Thelazioidea</taxon>
        <taxon>Thelaziidae</taxon>
        <taxon>Thelazia</taxon>
    </lineage>
</organism>
<dbReference type="WBParaSite" id="TCLT_0000625201-mRNA-1">
    <property type="protein sequence ID" value="TCLT_0000625201-mRNA-1"/>
    <property type="gene ID" value="TCLT_0000625201"/>
</dbReference>
<feature type="compositionally biased region" description="Basic and acidic residues" evidence="1">
    <location>
        <begin position="157"/>
        <end position="166"/>
    </location>
</feature>
<name>A0A0N5D0D4_THECL</name>
<evidence type="ECO:0000313" key="2">
    <source>
        <dbReference type="EMBL" id="VDN03573.1"/>
    </source>
</evidence>
<feature type="compositionally biased region" description="Polar residues" evidence="1">
    <location>
        <begin position="212"/>
        <end position="228"/>
    </location>
</feature>
<protein>
    <submittedName>
        <fullName evidence="4">DnaA_N domain-containing protein</fullName>
    </submittedName>
</protein>
<feature type="region of interest" description="Disordered" evidence="1">
    <location>
        <begin position="76"/>
        <end position="103"/>
    </location>
</feature>
<feature type="compositionally biased region" description="Basic and acidic residues" evidence="1">
    <location>
        <begin position="133"/>
        <end position="142"/>
    </location>
</feature>
<feature type="compositionally biased region" description="Basic and acidic residues" evidence="1">
    <location>
        <begin position="199"/>
        <end position="211"/>
    </location>
</feature>
<accession>A0A0N5D0D4</accession>
<dbReference type="EMBL" id="UYYF01004401">
    <property type="protein sequence ID" value="VDN03573.1"/>
    <property type="molecule type" value="Genomic_DNA"/>
</dbReference>
<evidence type="ECO:0000313" key="4">
    <source>
        <dbReference type="WBParaSite" id="TCLT_0000625201-mRNA-1"/>
    </source>
</evidence>
<keyword evidence="3" id="KW-1185">Reference proteome</keyword>
<dbReference type="OrthoDB" id="5871186at2759"/>
<reference evidence="2 3" key="2">
    <citation type="submission" date="2018-11" db="EMBL/GenBank/DDBJ databases">
        <authorList>
            <consortium name="Pathogen Informatics"/>
        </authorList>
    </citation>
    <scope>NUCLEOTIDE SEQUENCE [LARGE SCALE GENOMIC DNA]</scope>
</reference>
<evidence type="ECO:0000313" key="3">
    <source>
        <dbReference type="Proteomes" id="UP000276776"/>
    </source>
</evidence>
<evidence type="ECO:0000256" key="1">
    <source>
        <dbReference type="SAM" id="MobiDB-lite"/>
    </source>
</evidence>